<accession>A0ACC1LM68</accession>
<comment type="caution">
    <text evidence="1">The sequence shown here is derived from an EMBL/GenBank/DDBJ whole genome shotgun (WGS) entry which is preliminary data.</text>
</comment>
<evidence type="ECO:0000313" key="1">
    <source>
        <dbReference type="EMBL" id="KAJ2811170.1"/>
    </source>
</evidence>
<name>A0ACC1LM68_9FUNG</name>
<dbReference type="Proteomes" id="UP001140096">
    <property type="component" value="Unassembled WGS sequence"/>
</dbReference>
<gene>
    <name evidence="1" type="ORF">H4S07_002231</name>
</gene>
<protein>
    <submittedName>
        <fullName evidence="1">Uncharacterized protein</fullName>
    </submittedName>
</protein>
<proteinExistence type="predicted"/>
<keyword evidence="2" id="KW-1185">Reference proteome</keyword>
<sequence length="502" mass="56394">MDVSILPLDPKNTAVWIIKARWDKIRESPGFDTLAESLHRIEPNDYEYHALCKIAAHVMTSVNSFIRGASIYFLRGIGNNLPVEAADIFVNTWRAINSSHKMYSDTMAKLLYALVISADFDEWANVLRLFDFQHVGACQLKNHLDIVAKGVAKGAVIGVETQQLFWALAIDLFTYSLKQHHGNPHDHPVYIFVCLLAYKNGNFSTDNANWEYVCQLIFWGHASICLAMRNVTGIMSQSQPDVVDGDNDDGDSSSEPDWRGQLQDRFTLQNRSGDAYMHLDLAIYSAGFKHDIPQDQADLVVSLADIAISTHDADNIRHSTIIPNDDRQWRGLHLFLEDGKPVPMGSLFALYGLLSGAADDCIKSPIVYWTPNSNYCCMTYRNVTPVKIEDLAHAYVSAIDQIRKLLDKLLKPIVSTKLPPLKDLIDCRNDPNNPAAFLIHPDNNFGQHLRTLFHAHVKQETFLSSPTPSRASTYKLTTWLSKVAKLINYLLFVMHLSGGQPA</sequence>
<reference evidence="1" key="1">
    <citation type="submission" date="2022-07" db="EMBL/GenBank/DDBJ databases">
        <title>Phylogenomic reconstructions and comparative analyses of Kickxellomycotina fungi.</title>
        <authorList>
            <person name="Reynolds N.K."/>
            <person name="Stajich J.E."/>
            <person name="Barry K."/>
            <person name="Grigoriev I.V."/>
            <person name="Crous P."/>
            <person name="Smith M.E."/>
        </authorList>
    </citation>
    <scope>NUCLEOTIDE SEQUENCE</scope>
    <source>
        <strain evidence="1">CBS 102833</strain>
    </source>
</reference>
<organism evidence="1 2">
    <name type="scientific">Coemansia furcata</name>
    <dbReference type="NCBI Taxonomy" id="417177"/>
    <lineage>
        <taxon>Eukaryota</taxon>
        <taxon>Fungi</taxon>
        <taxon>Fungi incertae sedis</taxon>
        <taxon>Zoopagomycota</taxon>
        <taxon>Kickxellomycotina</taxon>
        <taxon>Kickxellomycetes</taxon>
        <taxon>Kickxellales</taxon>
        <taxon>Kickxellaceae</taxon>
        <taxon>Coemansia</taxon>
    </lineage>
</organism>
<dbReference type="EMBL" id="JANBUP010000514">
    <property type="protein sequence ID" value="KAJ2811170.1"/>
    <property type="molecule type" value="Genomic_DNA"/>
</dbReference>
<evidence type="ECO:0000313" key="2">
    <source>
        <dbReference type="Proteomes" id="UP001140096"/>
    </source>
</evidence>